<name>A0A843WBT8_COLES</name>
<accession>A0A843WBT8</accession>
<reference evidence="1" key="1">
    <citation type="submission" date="2017-07" db="EMBL/GenBank/DDBJ databases">
        <title>Taro Niue Genome Assembly and Annotation.</title>
        <authorList>
            <person name="Atibalentja N."/>
            <person name="Keating K."/>
            <person name="Fields C.J."/>
        </authorList>
    </citation>
    <scope>NUCLEOTIDE SEQUENCE</scope>
    <source>
        <strain evidence="1">Niue_2</strain>
        <tissue evidence="1">Leaf</tissue>
    </source>
</reference>
<organism evidence="1 2">
    <name type="scientific">Colocasia esculenta</name>
    <name type="common">Wild taro</name>
    <name type="synonym">Arum esculentum</name>
    <dbReference type="NCBI Taxonomy" id="4460"/>
    <lineage>
        <taxon>Eukaryota</taxon>
        <taxon>Viridiplantae</taxon>
        <taxon>Streptophyta</taxon>
        <taxon>Embryophyta</taxon>
        <taxon>Tracheophyta</taxon>
        <taxon>Spermatophyta</taxon>
        <taxon>Magnoliopsida</taxon>
        <taxon>Liliopsida</taxon>
        <taxon>Araceae</taxon>
        <taxon>Aroideae</taxon>
        <taxon>Colocasieae</taxon>
        <taxon>Colocasia</taxon>
    </lineage>
</organism>
<dbReference type="EMBL" id="NMUH01002819">
    <property type="protein sequence ID" value="MQM02225.1"/>
    <property type="molecule type" value="Genomic_DNA"/>
</dbReference>
<dbReference type="AlphaFoldDB" id="A0A843WBT8"/>
<protein>
    <submittedName>
        <fullName evidence="1">Uncharacterized protein</fullName>
    </submittedName>
</protein>
<dbReference type="Proteomes" id="UP000652761">
    <property type="component" value="Unassembled WGS sequence"/>
</dbReference>
<evidence type="ECO:0000313" key="1">
    <source>
        <dbReference type="EMBL" id="MQM02225.1"/>
    </source>
</evidence>
<comment type="caution">
    <text evidence="1">The sequence shown here is derived from an EMBL/GenBank/DDBJ whole genome shotgun (WGS) entry which is preliminary data.</text>
</comment>
<feature type="non-terminal residue" evidence="1">
    <location>
        <position position="143"/>
    </location>
</feature>
<proteinExistence type="predicted"/>
<gene>
    <name evidence="1" type="ORF">Taro_034991</name>
</gene>
<evidence type="ECO:0000313" key="2">
    <source>
        <dbReference type="Proteomes" id="UP000652761"/>
    </source>
</evidence>
<sequence>DRGHGRRGPSKGVIDRKLESVQRWNVKASLSRMPLPQFQLVLIRMIRRQCVKNGTLWMSRCKELPDGTEQWVDDEGRSRYERISCLDSRETCRTWYGTREELSSFDYQQQINNIENTLRMEVEELRTEARRRDSEMDELRREL</sequence>
<keyword evidence="2" id="KW-1185">Reference proteome</keyword>